<gene>
    <name evidence="7" type="ORF">GIL414_LOCUS83407</name>
    <name evidence="6" type="ORF">SMN809_LOCUS68146</name>
</gene>
<name>A0A8S3JJZ6_9BILA</name>
<reference evidence="7" key="1">
    <citation type="submission" date="2021-02" db="EMBL/GenBank/DDBJ databases">
        <authorList>
            <person name="Nowell W R."/>
        </authorList>
    </citation>
    <scope>NUCLEOTIDE SEQUENCE</scope>
</reference>
<proteinExistence type="predicted"/>
<dbReference type="PROSITE" id="PS50038">
    <property type="entry name" value="FZ"/>
    <property type="match status" value="1"/>
</dbReference>
<dbReference type="SMART" id="SM00063">
    <property type="entry name" value="FRI"/>
    <property type="match status" value="1"/>
</dbReference>
<dbReference type="SUPFAM" id="SSF63501">
    <property type="entry name" value="Frizzled cysteine-rich domain"/>
    <property type="match status" value="1"/>
</dbReference>
<evidence type="ECO:0000313" key="7">
    <source>
        <dbReference type="EMBL" id="CAF5219296.1"/>
    </source>
</evidence>
<evidence type="ECO:0000313" key="6">
    <source>
        <dbReference type="EMBL" id="CAF5178337.1"/>
    </source>
</evidence>
<feature type="disulfide bond" evidence="3">
    <location>
        <begin position="47"/>
        <end position="93"/>
    </location>
</feature>
<comment type="caution">
    <text evidence="3">Lacks conserved residue(s) required for the propagation of feature annotation.</text>
</comment>
<dbReference type="GO" id="GO:0017147">
    <property type="term" value="F:Wnt-protein binding"/>
    <property type="evidence" value="ECO:0007669"/>
    <property type="project" value="TreeGrafter"/>
</dbReference>
<dbReference type="InterPro" id="IPR020067">
    <property type="entry name" value="Frizzled_dom"/>
</dbReference>
<evidence type="ECO:0000259" key="5">
    <source>
        <dbReference type="PROSITE" id="PS50038"/>
    </source>
</evidence>
<feature type="chain" id="PRO_5035707750" description="FZ domain-containing protein" evidence="4">
    <location>
        <begin position="16"/>
        <end position="105"/>
    </location>
</feature>
<feature type="domain" description="FZ" evidence="5">
    <location>
        <begin position="33"/>
        <end position="105"/>
    </location>
</feature>
<keyword evidence="2 3" id="KW-1015">Disulfide bond</keyword>
<dbReference type="GO" id="GO:0042813">
    <property type="term" value="F:Wnt receptor activity"/>
    <property type="evidence" value="ECO:0007669"/>
    <property type="project" value="TreeGrafter"/>
</dbReference>
<sequence length="105" mass="11963">MKVNILFLLITFVNSQQHDFFSNLPRVGSSGNYTTDRCVEIAPTRLCASMPWNMTIYPNHLGHTLPEDADNHLSYFLPLVKIKCSKFIQYFLCSVHTPVCTTVPI</sequence>
<dbReference type="Pfam" id="PF01392">
    <property type="entry name" value="Fz"/>
    <property type="match status" value="1"/>
</dbReference>
<dbReference type="GO" id="GO:0060070">
    <property type="term" value="P:canonical Wnt signaling pathway"/>
    <property type="evidence" value="ECO:0007669"/>
    <property type="project" value="TreeGrafter"/>
</dbReference>
<dbReference type="Gene3D" id="1.10.2000.10">
    <property type="entry name" value="Frizzled cysteine-rich domain"/>
    <property type="match status" value="1"/>
</dbReference>
<protein>
    <recommendedName>
        <fullName evidence="5">FZ domain-containing protein</fullName>
    </recommendedName>
</protein>
<dbReference type="GO" id="GO:0005886">
    <property type="term" value="C:plasma membrane"/>
    <property type="evidence" value="ECO:0007669"/>
    <property type="project" value="TreeGrafter"/>
</dbReference>
<evidence type="ECO:0000256" key="4">
    <source>
        <dbReference type="SAM" id="SignalP"/>
    </source>
</evidence>
<evidence type="ECO:0000256" key="3">
    <source>
        <dbReference type="PROSITE-ProRule" id="PRU00090"/>
    </source>
</evidence>
<accession>A0A8S3JJZ6</accession>
<dbReference type="Proteomes" id="UP000681720">
    <property type="component" value="Unassembled WGS sequence"/>
</dbReference>
<evidence type="ECO:0000313" key="8">
    <source>
        <dbReference type="Proteomes" id="UP000681720"/>
    </source>
</evidence>
<feature type="signal peptide" evidence="4">
    <location>
        <begin position="1"/>
        <end position="15"/>
    </location>
</feature>
<dbReference type="AlphaFoldDB" id="A0A8S3JJZ6"/>
<dbReference type="EMBL" id="CAJOBJ010362976">
    <property type="protein sequence ID" value="CAF5219296.1"/>
    <property type="molecule type" value="Genomic_DNA"/>
</dbReference>
<dbReference type="GO" id="GO:0035567">
    <property type="term" value="P:non-canonical Wnt signaling pathway"/>
    <property type="evidence" value="ECO:0007669"/>
    <property type="project" value="TreeGrafter"/>
</dbReference>
<comment type="caution">
    <text evidence="7">The sequence shown here is derived from an EMBL/GenBank/DDBJ whole genome shotgun (WGS) entry which is preliminary data.</text>
</comment>
<dbReference type="InterPro" id="IPR015526">
    <property type="entry name" value="Frizzled/SFRP"/>
</dbReference>
<evidence type="ECO:0000256" key="1">
    <source>
        <dbReference type="ARBA" id="ARBA00022473"/>
    </source>
</evidence>
<dbReference type="PANTHER" id="PTHR11309:SF47">
    <property type="entry name" value="FRIZZLED"/>
    <property type="match status" value="1"/>
</dbReference>
<dbReference type="Proteomes" id="UP000676336">
    <property type="component" value="Unassembled WGS sequence"/>
</dbReference>
<feature type="non-terminal residue" evidence="7">
    <location>
        <position position="1"/>
    </location>
</feature>
<dbReference type="PANTHER" id="PTHR11309">
    <property type="entry name" value="FRIZZLED"/>
    <property type="match status" value="1"/>
</dbReference>
<organism evidence="7 8">
    <name type="scientific">Rotaria magnacalcarata</name>
    <dbReference type="NCBI Taxonomy" id="392030"/>
    <lineage>
        <taxon>Eukaryota</taxon>
        <taxon>Metazoa</taxon>
        <taxon>Spiralia</taxon>
        <taxon>Gnathifera</taxon>
        <taxon>Rotifera</taxon>
        <taxon>Eurotatoria</taxon>
        <taxon>Bdelloidea</taxon>
        <taxon>Philodinida</taxon>
        <taxon>Philodinidae</taxon>
        <taxon>Rotaria</taxon>
    </lineage>
</organism>
<evidence type="ECO:0000256" key="2">
    <source>
        <dbReference type="ARBA" id="ARBA00023157"/>
    </source>
</evidence>
<keyword evidence="1" id="KW-0217">Developmental protein</keyword>
<dbReference type="EMBL" id="CAJOBI010316815">
    <property type="protein sequence ID" value="CAF5178337.1"/>
    <property type="molecule type" value="Genomic_DNA"/>
</dbReference>
<keyword evidence="4" id="KW-0732">Signal</keyword>
<dbReference type="InterPro" id="IPR036790">
    <property type="entry name" value="Frizzled_dom_sf"/>
</dbReference>